<comment type="caution">
    <text evidence="6">The sequence shown here is derived from an EMBL/GenBank/DDBJ whole genome shotgun (WGS) entry which is preliminary data.</text>
</comment>
<dbReference type="Proteomes" id="UP000195455">
    <property type="component" value="Unassembled WGS sequence"/>
</dbReference>
<evidence type="ECO:0000313" key="7">
    <source>
        <dbReference type="Proteomes" id="UP000195455"/>
    </source>
</evidence>
<keyword evidence="4" id="KW-0175">Coiled coil</keyword>
<evidence type="ECO:0000256" key="3">
    <source>
        <dbReference type="ARBA" id="ARBA00023125"/>
    </source>
</evidence>
<evidence type="ECO:0000313" key="6">
    <source>
        <dbReference type="EMBL" id="OUN45318.1"/>
    </source>
</evidence>
<keyword evidence="2" id="KW-0680">Restriction system</keyword>
<dbReference type="Pfam" id="PF01420">
    <property type="entry name" value="Methylase_S"/>
    <property type="match status" value="2"/>
</dbReference>
<evidence type="ECO:0000256" key="2">
    <source>
        <dbReference type="ARBA" id="ARBA00022747"/>
    </source>
</evidence>
<dbReference type="Gene3D" id="1.10.287.1120">
    <property type="entry name" value="Bipartite methylase S protein"/>
    <property type="match status" value="1"/>
</dbReference>
<reference evidence="7" key="1">
    <citation type="submission" date="2017-04" db="EMBL/GenBank/DDBJ databases">
        <title>Function of individual gut microbiota members based on whole genome sequencing of pure cultures obtained from chicken caecum.</title>
        <authorList>
            <person name="Medvecky M."/>
            <person name="Cejkova D."/>
            <person name="Polansky O."/>
            <person name="Karasova D."/>
            <person name="Kubasova T."/>
            <person name="Cizek A."/>
            <person name="Rychlik I."/>
        </authorList>
    </citation>
    <scope>NUCLEOTIDE SEQUENCE [LARGE SCALE GENOMIC DNA]</scope>
    <source>
        <strain evidence="7">An75</strain>
    </source>
</reference>
<dbReference type="SUPFAM" id="SSF116734">
    <property type="entry name" value="DNA methylase specificity domain"/>
    <property type="match status" value="2"/>
</dbReference>
<name>A0A1Y3UDT5_9FIRM</name>
<proteinExistence type="inferred from homology"/>
<dbReference type="AlphaFoldDB" id="A0A1Y3UDT5"/>
<dbReference type="InterPro" id="IPR044946">
    <property type="entry name" value="Restrct_endonuc_typeI_TRD_sf"/>
</dbReference>
<dbReference type="GO" id="GO:0009307">
    <property type="term" value="P:DNA restriction-modification system"/>
    <property type="evidence" value="ECO:0007669"/>
    <property type="project" value="UniProtKB-KW"/>
</dbReference>
<dbReference type="PANTHER" id="PTHR30408">
    <property type="entry name" value="TYPE-1 RESTRICTION ENZYME ECOKI SPECIFICITY PROTEIN"/>
    <property type="match status" value="1"/>
</dbReference>
<dbReference type="PANTHER" id="PTHR30408:SF13">
    <property type="entry name" value="TYPE I RESTRICTION ENZYME HINDI SPECIFICITY SUBUNIT"/>
    <property type="match status" value="1"/>
</dbReference>
<gene>
    <name evidence="6" type="ORF">B5G26_03365</name>
</gene>
<accession>A0A1Y3UDT5</accession>
<sequence>MEGDGTVIRTAIISDLGRIITGNTPPRNHPELYGDYTPFIKATDISENEKHTYFPEEGYSESGYKKYIRSLIPKGSTCVVTIGSIGKKMTMAYCDCFINQAMNAIIPNENFDNEYVYYAVKNALGNLKALDSGTASGRENVSKSAFSKMEVIITDDIISQRKIGSILSAYDDLIENNQKQIKLLEEAAQRLYKEWFVDLRFPGYENTKIVDGVPEGWEKATLGDICSVRKETLPPSKIDDGVPYIGLEHMPRKDICLSEWGDSSEINSSKFRYYEDDILFGKIRPYFHKVGFALNSGVASTDAIILRNVKGLWSLLLMTVSSSEFVNYTYQNCKEGAKMPRADWKQMKSYPIMLADPTIQNTFENEIYTITRKIKCLALQIKRLSEARDRLLPKLVSGELEV</sequence>
<keyword evidence="3" id="KW-0238">DNA-binding</keyword>
<feature type="coiled-coil region" evidence="4">
    <location>
        <begin position="167"/>
        <end position="194"/>
    </location>
</feature>
<feature type="domain" description="Type I restriction modification DNA specificity" evidence="5">
    <location>
        <begin position="214"/>
        <end position="360"/>
    </location>
</feature>
<dbReference type="GO" id="GO:0003677">
    <property type="term" value="F:DNA binding"/>
    <property type="evidence" value="ECO:0007669"/>
    <property type="project" value="UniProtKB-KW"/>
</dbReference>
<dbReference type="Gene3D" id="3.90.220.20">
    <property type="entry name" value="DNA methylase specificity domains"/>
    <property type="match status" value="2"/>
</dbReference>
<evidence type="ECO:0000259" key="5">
    <source>
        <dbReference type="Pfam" id="PF01420"/>
    </source>
</evidence>
<organism evidence="6 7">
    <name type="scientific">Anaerotignum lactatifermentans</name>
    <dbReference type="NCBI Taxonomy" id="160404"/>
    <lineage>
        <taxon>Bacteria</taxon>
        <taxon>Bacillati</taxon>
        <taxon>Bacillota</taxon>
        <taxon>Clostridia</taxon>
        <taxon>Lachnospirales</taxon>
        <taxon>Anaerotignaceae</taxon>
        <taxon>Anaerotignum</taxon>
    </lineage>
</organism>
<dbReference type="InterPro" id="IPR052021">
    <property type="entry name" value="Type-I_RS_S_subunit"/>
</dbReference>
<dbReference type="EMBL" id="NFHM01000002">
    <property type="protein sequence ID" value="OUN45318.1"/>
    <property type="molecule type" value="Genomic_DNA"/>
</dbReference>
<comment type="similarity">
    <text evidence="1">Belongs to the type-I restriction system S methylase family.</text>
</comment>
<dbReference type="InterPro" id="IPR000055">
    <property type="entry name" value="Restrct_endonuc_typeI_TRD"/>
</dbReference>
<evidence type="ECO:0000256" key="1">
    <source>
        <dbReference type="ARBA" id="ARBA00010923"/>
    </source>
</evidence>
<protein>
    <recommendedName>
        <fullName evidence="5">Type I restriction modification DNA specificity domain-containing protein</fullName>
    </recommendedName>
</protein>
<feature type="domain" description="Type I restriction modification DNA specificity" evidence="5">
    <location>
        <begin position="13"/>
        <end position="185"/>
    </location>
</feature>
<dbReference type="CDD" id="cd17516">
    <property type="entry name" value="RMtype1_S_HinAWORF1578P-TRD2-CR2_like"/>
    <property type="match status" value="1"/>
</dbReference>
<evidence type="ECO:0000256" key="4">
    <source>
        <dbReference type="SAM" id="Coils"/>
    </source>
</evidence>